<dbReference type="KEGG" id="tig:THII_1643"/>
<keyword evidence="2" id="KW-0489">Methyltransferase</keyword>
<dbReference type="STRING" id="40754.THII_1643"/>
<sequence length="224" mass="26131">MPGLNSTLHLDMLKRSRWKRRLLPRLLLAIKRELSAGEGIYGLEWGDPEVLEPLKFIRDRYVIPYVNAKHYAVEIGVGGGRWTRYMLGFNKLYAVDYHQELLDELKKNFNKPNMEFIKNNGTDFPKIQDCSIDYLFSFGTFVHLDTPLIKAYLNNMKRILKSGANVVIHYSDKTKIMAQTGYLKDGFSQNTPDKMRQMVLDADYKILEEDLTTMWHSSIIRFTI</sequence>
<dbReference type="AlphaFoldDB" id="A0A090ALF7"/>
<dbReference type="InterPro" id="IPR029063">
    <property type="entry name" value="SAM-dependent_MTases_sf"/>
</dbReference>
<dbReference type="OrthoDB" id="529208at2"/>
<dbReference type="Pfam" id="PF13649">
    <property type="entry name" value="Methyltransf_25"/>
    <property type="match status" value="1"/>
</dbReference>
<dbReference type="Gene3D" id="3.40.50.150">
    <property type="entry name" value="Vaccinia Virus protein VP39"/>
    <property type="match status" value="1"/>
</dbReference>
<proteinExistence type="predicted"/>
<dbReference type="SUPFAM" id="SSF53335">
    <property type="entry name" value="S-adenosyl-L-methionine-dependent methyltransferases"/>
    <property type="match status" value="1"/>
</dbReference>
<dbReference type="HOGENOM" id="CLU_1234523_0_0_6"/>
<dbReference type="GO" id="GO:0032259">
    <property type="term" value="P:methylation"/>
    <property type="evidence" value="ECO:0007669"/>
    <property type="project" value="UniProtKB-KW"/>
</dbReference>
<dbReference type="Proteomes" id="UP000031623">
    <property type="component" value="Chromosome"/>
</dbReference>
<dbReference type="EMBL" id="AP014633">
    <property type="protein sequence ID" value="BAP55940.1"/>
    <property type="molecule type" value="Genomic_DNA"/>
</dbReference>
<reference evidence="2 3" key="1">
    <citation type="journal article" date="2014" name="ISME J.">
        <title>Ecophysiology of Thioploca ingrica as revealed by the complete genome sequence supplemented with proteomic evidence.</title>
        <authorList>
            <person name="Kojima H."/>
            <person name="Ogura Y."/>
            <person name="Yamamoto N."/>
            <person name="Togashi T."/>
            <person name="Mori H."/>
            <person name="Watanabe T."/>
            <person name="Nemoto F."/>
            <person name="Kurokawa K."/>
            <person name="Hayashi T."/>
            <person name="Fukui M."/>
        </authorList>
    </citation>
    <scope>NUCLEOTIDE SEQUENCE [LARGE SCALE GENOMIC DNA]</scope>
</reference>
<organism evidence="2 3">
    <name type="scientific">Thioploca ingrica</name>
    <dbReference type="NCBI Taxonomy" id="40754"/>
    <lineage>
        <taxon>Bacteria</taxon>
        <taxon>Pseudomonadati</taxon>
        <taxon>Pseudomonadota</taxon>
        <taxon>Gammaproteobacteria</taxon>
        <taxon>Thiotrichales</taxon>
        <taxon>Thiotrichaceae</taxon>
        <taxon>Thioploca</taxon>
    </lineage>
</organism>
<accession>A0A090ALF7</accession>
<evidence type="ECO:0000313" key="2">
    <source>
        <dbReference type="EMBL" id="BAP55940.1"/>
    </source>
</evidence>
<keyword evidence="2" id="KW-0808">Transferase</keyword>
<gene>
    <name evidence="2" type="ORF">THII_1643</name>
</gene>
<dbReference type="GO" id="GO:0008168">
    <property type="term" value="F:methyltransferase activity"/>
    <property type="evidence" value="ECO:0007669"/>
    <property type="project" value="UniProtKB-KW"/>
</dbReference>
<feature type="domain" description="Methyltransferase" evidence="1">
    <location>
        <begin position="73"/>
        <end position="163"/>
    </location>
</feature>
<keyword evidence="3" id="KW-1185">Reference proteome</keyword>
<name>A0A090ALF7_9GAMM</name>
<evidence type="ECO:0000313" key="3">
    <source>
        <dbReference type="Proteomes" id="UP000031623"/>
    </source>
</evidence>
<dbReference type="InterPro" id="IPR041698">
    <property type="entry name" value="Methyltransf_25"/>
</dbReference>
<evidence type="ECO:0000259" key="1">
    <source>
        <dbReference type="Pfam" id="PF13649"/>
    </source>
</evidence>
<protein>
    <submittedName>
        <fullName evidence="2">Type 11 methyltransferase</fullName>
    </submittedName>
</protein>